<dbReference type="HAMAP" id="MF_01810">
    <property type="entry name" value="YidC_type1"/>
    <property type="match status" value="1"/>
</dbReference>
<dbReference type="GO" id="GO:0015031">
    <property type="term" value="P:protein transport"/>
    <property type="evidence" value="ECO:0007669"/>
    <property type="project" value="UniProtKB-KW"/>
</dbReference>
<dbReference type="EMBL" id="PISP01000006">
    <property type="protein sequence ID" value="PKD42603.1"/>
    <property type="molecule type" value="Genomic_DNA"/>
</dbReference>
<evidence type="ECO:0000256" key="9">
    <source>
        <dbReference type="ARBA" id="ARBA00023136"/>
    </source>
</evidence>
<dbReference type="NCBIfam" id="TIGR03592">
    <property type="entry name" value="yidC_oxa1_cterm"/>
    <property type="match status" value="1"/>
</dbReference>
<dbReference type="CDD" id="cd20070">
    <property type="entry name" value="5TM_YidC_Alb3"/>
    <property type="match status" value="1"/>
</dbReference>
<evidence type="ECO:0000256" key="14">
    <source>
        <dbReference type="SAM" id="MobiDB-lite"/>
    </source>
</evidence>
<feature type="compositionally biased region" description="Basic residues" evidence="14">
    <location>
        <begin position="598"/>
        <end position="608"/>
    </location>
</feature>
<dbReference type="InterPro" id="IPR028055">
    <property type="entry name" value="YidC/Oxa/ALB_C"/>
</dbReference>
<comment type="function">
    <text evidence="13">Required for the insertion and/or proper folding and/or complex formation of integral membrane proteins into the membrane. Involved in integration of membrane proteins that insert both dependently and independently of the Sec translocase complex, as well as at least some lipoproteins. Aids folding of multispanning membrane proteins.</text>
</comment>
<feature type="domain" description="Membrane insertase YidC N-terminal" evidence="16">
    <location>
        <begin position="94"/>
        <end position="366"/>
    </location>
</feature>
<dbReference type="RefSeq" id="WP_101074300.1">
    <property type="nucleotide sequence ID" value="NZ_PISP01000006.1"/>
</dbReference>
<evidence type="ECO:0000256" key="10">
    <source>
        <dbReference type="ARBA" id="ARBA00023186"/>
    </source>
</evidence>
<evidence type="ECO:0000256" key="11">
    <source>
        <dbReference type="ARBA" id="ARBA00033245"/>
    </source>
</evidence>
<evidence type="ECO:0000259" key="16">
    <source>
        <dbReference type="Pfam" id="PF14849"/>
    </source>
</evidence>
<comment type="caution">
    <text evidence="13">Lacks conserved residue(s) required for the propagation of feature annotation.</text>
</comment>
<proteinExistence type="inferred from homology"/>
<evidence type="ECO:0000256" key="6">
    <source>
        <dbReference type="ARBA" id="ARBA00022692"/>
    </source>
</evidence>
<organism evidence="17 18">
    <name type="scientific">Rhodohalobacter barkolensis</name>
    <dbReference type="NCBI Taxonomy" id="2053187"/>
    <lineage>
        <taxon>Bacteria</taxon>
        <taxon>Pseudomonadati</taxon>
        <taxon>Balneolota</taxon>
        <taxon>Balneolia</taxon>
        <taxon>Balneolales</taxon>
        <taxon>Balneolaceae</taxon>
        <taxon>Rhodohalobacter</taxon>
    </lineage>
</organism>
<keyword evidence="6 13" id="KW-0812">Transmembrane</keyword>
<comment type="similarity">
    <text evidence="2 13">Belongs to the OXA1/ALB3/YidC family. Type 1 subfamily.</text>
</comment>
<dbReference type="InterPro" id="IPR038221">
    <property type="entry name" value="YidC_periplasmic_sf"/>
</dbReference>
<dbReference type="Pfam" id="PF02096">
    <property type="entry name" value="60KD_IMP"/>
    <property type="match status" value="1"/>
</dbReference>
<dbReference type="InterPro" id="IPR028053">
    <property type="entry name" value="Membr_insert_YidC_N"/>
</dbReference>
<feature type="region of interest" description="Disordered" evidence="14">
    <location>
        <begin position="585"/>
        <end position="608"/>
    </location>
</feature>
<feature type="transmembrane region" description="Helical" evidence="13">
    <location>
        <begin position="453"/>
        <end position="476"/>
    </location>
</feature>
<evidence type="ECO:0000256" key="2">
    <source>
        <dbReference type="ARBA" id="ARBA00010527"/>
    </source>
</evidence>
<feature type="transmembrane region" description="Helical" evidence="13">
    <location>
        <begin position="373"/>
        <end position="400"/>
    </location>
</feature>
<sequence>MDKNTVTGLLLIFVLTIAWAWFTMPSQEEIERQQQEQIRQDSIAAAQVEQEQEAEPQEPVAQQEVDEPEQVSQPRRPSMGVFENAGISDTSKAVVRTSLYEIELTNVGAGPYKYTLLGHRTWDQELVQMIADTSQSAYSLEFLSFQNYNIETDQLVFEPLFDQNEFSISDEDSVSLAYRLPIEDGASVVFTYTFYADQYAYDLDIELNEMQEYISGTNVELGWKSPINLTEKDRVLDSQNSMAYTYAGGVLEKFKLEEEGRNEQRINGTIDWISTRSRFFGQYIKPVTDANASTMIGEVDGDPTDPETLHHYQVFLQSSFVNNPVLSYEMYAGPLRYYDLRDYDEHAYDVIEIGYALFRWFADPLVRYAIIPFFAFGSMFISNYGILIILFGVIIKLMLFPLTQKSFKSMAAMRELQPQLKEIQEKYKDDPQKQQKETIALYKKAKVNPLGGCLPMLMQFPILITLFFFFQNSMIIRQESFLWASDLSAPDYILDLPFTIPLMGDQLAGFVLLMSAAMFLQTKVTGGMSSGAPSSGGPNMKVFMYIMPVMLLFIFNNFAAGLSLYYLVYNVLSVAQQYIINKQTSSNKPEEVQEAKNKAKKKLKKGKK</sequence>
<feature type="transmembrane region" description="Helical" evidence="13">
    <location>
        <begin position="542"/>
        <end position="568"/>
    </location>
</feature>
<evidence type="ECO:0000256" key="13">
    <source>
        <dbReference type="HAMAP-Rule" id="MF_01810"/>
    </source>
</evidence>
<keyword evidence="4 13" id="KW-0813">Transport</keyword>
<dbReference type="PRINTS" id="PR00701">
    <property type="entry name" value="60KDINNERMP"/>
</dbReference>
<dbReference type="InterPro" id="IPR019998">
    <property type="entry name" value="Membr_insert_YidC"/>
</dbReference>
<dbReference type="OrthoDB" id="9780552at2"/>
<evidence type="ECO:0000256" key="1">
    <source>
        <dbReference type="ARBA" id="ARBA00004429"/>
    </source>
</evidence>
<evidence type="ECO:0000259" key="15">
    <source>
        <dbReference type="Pfam" id="PF02096"/>
    </source>
</evidence>
<dbReference type="GO" id="GO:0005886">
    <property type="term" value="C:plasma membrane"/>
    <property type="evidence" value="ECO:0007669"/>
    <property type="project" value="UniProtKB-SubCell"/>
</dbReference>
<evidence type="ECO:0000256" key="7">
    <source>
        <dbReference type="ARBA" id="ARBA00022927"/>
    </source>
</evidence>
<gene>
    <name evidence="13" type="primary">yidC</name>
    <name evidence="17" type="ORF">CWD77_14425</name>
</gene>
<keyword evidence="8 13" id="KW-1133">Transmembrane helix</keyword>
<dbReference type="Pfam" id="PF14849">
    <property type="entry name" value="YidC_periplas"/>
    <property type="match status" value="1"/>
</dbReference>
<evidence type="ECO:0000256" key="5">
    <source>
        <dbReference type="ARBA" id="ARBA00022475"/>
    </source>
</evidence>
<protein>
    <recommendedName>
        <fullName evidence="3 13">Membrane protein insertase YidC</fullName>
    </recommendedName>
    <alternativeName>
        <fullName evidence="12 13">Foldase YidC</fullName>
    </alternativeName>
    <alternativeName>
        <fullName evidence="11 13">Membrane integrase YidC</fullName>
    </alternativeName>
    <alternativeName>
        <fullName evidence="13">Membrane protein YidC</fullName>
    </alternativeName>
</protein>
<feature type="domain" description="Membrane insertase YidC/Oxa/ALB C-terminal" evidence="15">
    <location>
        <begin position="384"/>
        <end position="582"/>
    </location>
</feature>
<name>A0A2N0VEJ0_9BACT</name>
<dbReference type="GO" id="GO:0051205">
    <property type="term" value="P:protein insertion into membrane"/>
    <property type="evidence" value="ECO:0007669"/>
    <property type="project" value="TreeGrafter"/>
</dbReference>
<dbReference type="NCBIfam" id="TIGR03593">
    <property type="entry name" value="yidC_nterm"/>
    <property type="match status" value="1"/>
</dbReference>
<dbReference type="InterPro" id="IPR001708">
    <property type="entry name" value="YidC/ALB3/OXA1/COX18"/>
</dbReference>
<evidence type="ECO:0000256" key="12">
    <source>
        <dbReference type="ARBA" id="ARBA00033342"/>
    </source>
</evidence>
<keyword evidence="18" id="KW-1185">Reference proteome</keyword>
<evidence type="ECO:0000256" key="3">
    <source>
        <dbReference type="ARBA" id="ARBA00015325"/>
    </source>
</evidence>
<keyword evidence="5 13" id="KW-1003">Cell membrane</keyword>
<evidence type="ECO:0000313" key="17">
    <source>
        <dbReference type="EMBL" id="PKD42603.1"/>
    </source>
</evidence>
<comment type="subcellular location">
    <subcellularLocation>
        <location evidence="1">Cell inner membrane</location>
        <topology evidence="1">Multi-pass membrane protein</topology>
    </subcellularLocation>
    <subcellularLocation>
        <location evidence="13">Cell membrane</location>
        <topology evidence="13">Multi-pass membrane protein</topology>
    </subcellularLocation>
</comment>
<evidence type="ECO:0000256" key="4">
    <source>
        <dbReference type="ARBA" id="ARBA00022448"/>
    </source>
</evidence>
<keyword evidence="7 13" id="KW-0653">Protein transport</keyword>
<accession>A0A2N0VEJ0</accession>
<dbReference type="GO" id="GO:0032977">
    <property type="term" value="F:membrane insertase activity"/>
    <property type="evidence" value="ECO:0007669"/>
    <property type="project" value="InterPro"/>
</dbReference>
<comment type="caution">
    <text evidence="17">The sequence shown here is derived from an EMBL/GenBank/DDBJ whole genome shotgun (WGS) entry which is preliminary data.</text>
</comment>
<comment type="subunit">
    <text evidence="13">Interacts with the Sec translocase complex via SecD. Specifically interacts with transmembrane segments of nascent integral membrane proteins during membrane integration.</text>
</comment>
<keyword evidence="9 13" id="KW-0472">Membrane</keyword>
<evidence type="ECO:0000313" key="18">
    <source>
        <dbReference type="Proteomes" id="UP000233398"/>
    </source>
</evidence>
<dbReference type="PANTHER" id="PTHR12428">
    <property type="entry name" value="OXA1"/>
    <property type="match status" value="1"/>
</dbReference>
<evidence type="ECO:0000256" key="8">
    <source>
        <dbReference type="ARBA" id="ARBA00022989"/>
    </source>
</evidence>
<dbReference type="PANTHER" id="PTHR12428:SF65">
    <property type="entry name" value="CYTOCHROME C OXIDASE ASSEMBLY PROTEIN COX18, MITOCHONDRIAL"/>
    <property type="match status" value="1"/>
</dbReference>
<dbReference type="AlphaFoldDB" id="A0A2N0VEJ0"/>
<dbReference type="Proteomes" id="UP000233398">
    <property type="component" value="Unassembled WGS sequence"/>
</dbReference>
<keyword evidence="10 13" id="KW-0143">Chaperone</keyword>
<dbReference type="InterPro" id="IPR047196">
    <property type="entry name" value="YidC_ALB_C"/>
</dbReference>
<feature type="compositionally biased region" description="Basic and acidic residues" evidence="14">
    <location>
        <begin position="588"/>
        <end position="597"/>
    </location>
</feature>
<dbReference type="CDD" id="cd19961">
    <property type="entry name" value="EcYidC-like_peri"/>
    <property type="match status" value="1"/>
</dbReference>
<reference evidence="17 18" key="1">
    <citation type="submission" date="2017-11" db="EMBL/GenBank/DDBJ databases">
        <title>Rhodohalobacter 15182 sp. nov., isolated from a salt lake.</title>
        <authorList>
            <person name="Han S."/>
        </authorList>
    </citation>
    <scope>NUCLEOTIDE SEQUENCE [LARGE SCALE GENOMIC DNA]</scope>
    <source>
        <strain evidence="17 18">15182</strain>
    </source>
</reference>
<dbReference type="Gene3D" id="2.70.98.90">
    <property type="match status" value="1"/>
</dbReference>
<feature type="region of interest" description="Disordered" evidence="14">
    <location>
        <begin position="32"/>
        <end position="83"/>
    </location>
</feature>